<dbReference type="EMBL" id="JANEYF010001150">
    <property type="protein sequence ID" value="KAJ8965831.1"/>
    <property type="molecule type" value="Genomic_DNA"/>
</dbReference>
<organism evidence="1 2">
    <name type="scientific">Rhamnusium bicolor</name>
    <dbReference type="NCBI Taxonomy" id="1586634"/>
    <lineage>
        <taxon>Eukaryota</taxon>
        <taxon>Metazoa</taxon>
        <taxon>Ecdysozoa</taxon>
        <taxon>Arthropoda</taxon>
        <taxon>Hexapoda</taxon>
        <taxon>Insecta</taxon>
        <taxon>Pterygota</taxon>
        <taxon>Neoptera</taxon>
        <taxon>Endopterygota</taxon>
        <taxon>Coleoptera</taxon>
        <taxon>Polyphaga</taxon>
        <taxon>Cucujiformia</taxon>
        <taxon>Chrysomeloidea</taxon>
        <taxon>Cerambycidae</taxon>
        <taxon>Lepturinae</taxon>
        <taxon>Rhagiini</taxon>
        <taxon>Rhamnusium</taxon>
    </lineage>
</organism>
<name>A0AAV8ZKT4_9CUCU</name>
<evidence type="ECO:0008006" key="3">
    <source>
        <dbReference type="Google" id="ProtNLM"/>
    </source>
</evidence>
<sequence length="83" mass="9227">PPISDGNLTPTANENNILDKNLNITTEKLLPLINVSSSVKQANPTKLRRTFSVDHTYIKMRKSELFGSEESIPSTSIVTRKSK</sequence>
<accession>A0AAV8ZKT4</accession>
<comment type="caution">
    <text evidence="1">The sequence shown here is derived from an EMBL/GenBank/DDBJ whole genome shotgun (WGS) entry which is preliminary data.</text>
</comment>
<reference evidence="1" key="1">
    <citation type="journal article" date="2023" name="Insect Mol. Biol.">
        <title>Genome sequencing provides insights into the evolution of gene families encoding plant cell wall-degrading enzymes in longhorned beetles.</title>
        <authorList>
            <person name="Shin N.R."/>
            <person name="Okamura Y."/>
            <person name="Kirsch R."/>
            <person name="Pauchet Y."/>
        </authorList>
    </citation>
    <scope>NUCLEOTIDE SEQUENCE</scope>
    <source>
        <strain evidence="1">RBIC_L_NR</strain>
    </source>
</reference>
<dbReference type="Proteomes" id="UP001162156">
    <property type="component" value="Unassembled WGS sequence"/>
</dbReference>
<proteinExistence type="predicted"/>
<feature type="non-terminal residue" evidence="1">
    <location>
        <position position="1"/>
    </location>
</feature>
<protein>
    <recommendedName>
        <fullName evidence="3">Breast cancer type 1 susceptibility protein</fullName>
    </recommendedName>
</protein>
<keyword evidence="2" id="KW-1185">Reference proteome</keyword>
<dbReference type="AlphaFoldDB" id="A0AAV8ZKT4"/>
<gene>
    <name evidence="1" type="ORF">NQ314_003878</name>
</gene>
<evidence type="ECO:0000313" key="1">
    <source>
        <dbReference type="EMBL" id="KAJ8965831.1"/>
    </source>
</evidence>
<evidence type="ECO:0000313" key="2">
    <source>
        <dbReference type="Proteomes" id="UP001162156"/>
    </source>
</evidence>